<dbReference type="NCBIfam" id="TIGR03236">
    <property type="entry name" value="dnd_assoc_1"/>
    <property type="match status" value="1"/>
</dbReference>
<sequence length="40" mass="4595">MSWKNQICTDFIQVRGRAGKVLVLNQDRLLLLTNPHCGQK</sequence>
<dbReference type="AlphaFoldDB" id="A0A3S4HWP1"/>
<dbReference type="InterPro" id="IPR017645">
    <property type="entry name" value="Dnd_assoc_1"/>
</dbReference>
<dbReference type="Proteomes" id="UP000269208">
    <property type="component" value="Chromosome"/>
</dbReference>
<name>A0A3S4HWP1_SALET</name>
<reference evidence="1 2" key="1">
    <citation type="submission" date="2018-12" db="EMBL/GenBank/DDBJ databases">
        <authorList>
            <consortium name="Pathogen Informatics"/>
        </authorList>
    </citation>
    <scope>NUCLEOTIDE SEQUENCE [LARGE SCALE GENOMIC DNA]</scope>
    <source>
        <strain evidence="1 2">NCTC6754</strain>
    </source>
</reference>
<evidence type="ECO:0000313" key="1">
    <source>
        <dbReference type="EMBL" id="VEB50972.1"/>
    </source>
</evidence>
<evidence type="ECO:0000313" key="2">
    <source>
        <dbReference type="Proteomes" id="UP000269208"/>
    </source>
</evidence>
<dbReference type="REBASE" id="287945">
    <property type="entry name" value="Sen6754DptGP"/>
</dbReference>
<proteinExistence type="predicted"/>
<accession>A0A3S4HWP1</accession>
<dbReference type="EMBL" id="LR134190">
    <property type="protein sequence ID" value="VEB50972.1"/>
    <property type="molecule type" value="Genomic_DNA"/>
</dbReference>
<gene>
    <name evidence="1" type="ORF">NCTC6754_00664</name>
</gene>
<organism evidence="1 2">
    <name type="scientific">Salmonella enterica I</name>
    <dbReference type="NCBI Taxonomy" id="59201"/>
    <lineage>
        <taxon>Bacteria</taxon>
        <taxon>Pseudomonadati</taxon>
        <taxon>Pseudomonadota</taxon>
        <taxon>Gammaproteobacteria</taxon>
        <taxon>Enterobacterales</taxon>
        <taxon>Enterobacteriaceae</taxon>
        <taxon>Salmonella</taxon>
    </lineage>
</organism>
<protein>
    <submittedName>
        <fullName evidence="1">DNA phosphorothioation-dependent restriction protein DptG</fullName>
    </submittedName>
</protein>